<dbReference type="InterPro" id="IPR036390">
    <property type="entry name" value="WH_DNA-bd_sf"/>
</dbReference>
<dbReference type="Gene3D" id="3.30.450.40">
    <property type="match status" value="1"/>
</dbReference>
<dbReference type="Pfam" id="PF01614">
    <property type="entry name" value="IclR_C"/>
    <property type="match status" value="1"/>
</dbReference>
<dbReference type="GO" id="GO:0003700">
    <property type="term" value="F:DNA-binding transcription factor activity"/>
    <property type="evidence" value="ECO:0007669"/>
    <property type="project" value="TreeGrafter"/>
</dbReference>
<accession>A0A3N8PTG6</accession>
<name>A0A3N8PTG6_9BURK</name>
<dbReference type="InterPro" id="IPR005471">
    <property type="entry name" value="Tscrpt_reg_IclR_N"/>
</dbReference>
<feature type="domain" description="IclR-ED" evidence="5">
    <location>
        <begin position="79"/>
        <end position="262"/>
    </location>
</feature>
<dbReference type="InterPro" id="IPR050707">
    <property type="entry name" value="HTH_MetabolicPath_Reg"/>
</dbReference>
<dbReference type="GO" id="GO:0003677">
    <property type="term" value="F:DNA binding"/>
    <property type="evidence" value="ECO:0007669"/>
    <property type="project" value="UniProtKB-KW"/>
</dbReference>
<organism evidence="6 7">
    <name type="scientific">Burkholderia contaminans</name>
    <dbReference type="NCBI Taxonomy" id="488447"/>
    <lineage>
        <taxon>Bacteria</taxon>
        <taxon>Pseudomonadati</taxon>
        <taxon>Pseudomonadota</taxon>
        <taxon>Betaproteobacteria</taxon>
        <taxon>Burkholderiales</taxon>
        <taxon>Burkholderiaceae</taxon>
        <taxon>Burkholderia</taxon>
        <taxon>Burkholderia cepacia complex</taxon>
    </lineage>
</organism>
<dbReference type="InterPro" id="IPR029016">
    <property type="entry name" value="GAF-like_dom_sf"/>
</dbReference>
<evidence type="ECO:0000256" key="1">
    <source>
        <dbReference type="ARBA" id="ARBA00023015"/>
    </source>
</evidence>
<dbReference type="InterPro" id="IPR036388">
    <property type="entry name" value="WH-like_DNA-bd_sf"/>
</dbReference>
<dbReference type="PANTHER" id="PTHR30136:SF39">
    <property type="entry name" value="TRANSCRIPTIONAL REGULATORY PROTEIN"/>
    <property type="match status" value="1"/>
</dbReference>
<protein>
    <submittedName>
        <fullName evidence="6">IclR family transcriptional regulator</fullName>
    </submittedName>
</protein>
<evidence type="ECO:0000313" key="7">
    <source>
        <dbReference type="Proteomes" id="UP000277921"/>
    </source>
</evidence>
<keyword evidence="2" id="KW-0238">DNA-binding</keyword>
<dbReference type="PROSITE" id="PS51077">
    <property type="entry name" value="HTH_ICLR"/>
    <property type="match status" value="1"/>
</dbReference>
<sequence>MNMKSVSKDYETSDPGVLERTLELLRLLATAGRSGLALTQISDAARLPHSTAHRLLHRLIAERMVVQRESNKRYVLGPLTFELGLAASRIYDLREPCRPILSELAEEIGDTVYLTVRSGTESVCEDRYEGPAPIRVITLEIGSRRPLGLGAGGLAILSSLPDAETQQAIDHIVQRHGRHRSLDGDALREAVKACKRHGFSLIRSQVTLGTTAIGVAILDTLDNPIAAISVAAVDSRMSDARILSLSHQLKSAATRIRNAIHSLQSHY</sequence>
<dbReference type="Gene3D" id="1.10.10.10">
    <property type="entry name" value="Winged helix-like DNA-binding domain superfamily/Winged helix DNA-binding domain"/>
    <property type="match status" value="1"/>
</dbReference>
<dbReference type="GO" id="GO:0045892">
    <property type="term" value="P:negative regulation of DNA-templated transcription"/>
    <property type="evidence" value="ECO:0007669"/>
    <property type="project" value="TreeGrafter"/>
</dbReference>
<comment type="caution">
    <text evidence="6">The sequence shown here is derived from an EMBL/GenBank/DDBJ whole genome shotgun (WGS) entry which is preliminary data.</text>
</comment>
<dbReference type="EMBL" id="QTQV01000009">
    <property type="protein sequence ID" value="RQT14861.1"/>
    <property type="molecule type" value="Genomic_DNA"/>
</dbReference>
<proteinExistence type="predicted"/>
<dbReference type="InterPro" id="IPR014757">
    <property type="entry name" value="Tscrpt_reg_IclR_C"/>
</dbReference>
<dbReference type="SMART" id="SM00346">
    <property type="entry name" value="HTH_ICLR"/>
    <property type="match status" value="1"/>
</dbReference>
<evidence type="ECO:0000259" key="5">
    <source>
        <dbReference type="PROSITE" id="PS51078"/>
    </source>
</evidence>
<dbReference type="AlphaFoldDB" id="A0A3N8PTG6"/>
<keyword evidence="3" id="KW-0804">Transcription</keyword>
<dbReference type="Pfam" id="PF09339">
    <property type="entry name" value="HTH_IclR"/>
    <property type="match status" value="1"/>
</dbReference>
<feature type="domain" description="HTH iclR-type" evidence="4">
    <location>
        <begin position="15"/>
        <end position="78"/>
    </location>
</feature>
<reference evidence="6 7" key="1">
    <citation type="submission" date="2018-08" db="EMBL/GenBank/DDBJ databases">
        <title>Comparative analysis of Burkholderia isolates from Puerto Rico.</title>
        <authorList>
            <person name="Hall C."/>
            <person name="Sahl J."/>
            <person name="Wagner D."/>
        </authorList>
    </citation>
    <scope>NUCLEOTIDE SEQUENCE [LARGE SCALE GENOMIC DNA]</scope>
    <source>
        <strain evidence="6 7">Bp9025</strain>
    </source>
</reference>
<dbReference type="Proteomes" id="UP000277921">
    <property type="component" value="Unassembled WGS sequence"/>
</dbReference>
<evidence type="ECO:0000313" key="6">
    <source>
        <dbReference type="EMBL" id="RQT14861.1"/>
    </source>
</evidence>
<keyword evidence="1" id="KW-0805">Transcription regulation</keyword>
<gene>
    <name evidence="6" type="ORF">DF051_17000</name>
</gene>
<evidence type="ECO:0000259" key="4">
    <source>
        <dbReference type="PROSITE" id="PS51077"/>
    </source>
</evidence>
<dbReference type="SUPFAM" id="SSF46785">
    <property type="entry name" value="Winged helix' DNA-binding domain"/>
    <property type="match status" value="1"/>
</dbReference>
<dbReference type="PROSITE" id="PS51078">
    <property type="entry name" value="ICLR_ED"/>
    <property type="match status" value="1"/>
</dbReference>
<dbReference type="SUPFAM" id="SSF55781">
    <property type="entry name" value="GAF domain-like"/>
    <property type="match status" value="1"/>
</dbReference>
<evidence type="ECO:0000256" key="2">
    <source>
        <dbReference type="ARBA" id="ARBA00023125"/>
    </source>
</evidence>
<dbReference type="PANTHER" id="PTHR30136">
    <property type="entry name" value="HELIX-TURN-HELIX TRANSCRIPTIONAL REGULATOR, ICLR FAMILY"/>
    <property type="match status" value="1"/>
</dbReference>
<evidence type="ECO:0000256" key="3">
    <source>
        <dbReference type="ARBA" id="ARBA00023163"/>
    </source>
</evidence>